<evidence type="ECO:0000313" key="2">
    <source>
        <dbReference type="EMBL" id="KFC80393.1"/>
    </source>
</evidence>
<reference evidence="2 3" key="1">
    <citation type="submission" date="2014-05" db="EMBL/GenBank/DDBJ databases">
        <title>ATOL: Assembling a taxonomically balanced genome-scale reconstruction of the evolutionary history of the Enterobacteriaceae.</title>
        <authorList>
            <person name="Plunkett G.III."/>
            <person name="Neeno-Eckwall E.C."/>
            <person name="Glasner J.D."/>
            <person name="Perna N.T."/>
        </authorList>
    </citation>
    <scope>NUCLEOTIDE SEQUENCE [LARGE SCALE GENOMIC DNA]</scope>
    <source>
        <strain evidence="2 3">ATCC 33852</strain>
    </source>
</reference>
<keyword evidence="3" id="KW-1185">Reference proteome</keyword>
<keyword evidence="1" id="KW-0472">Membrane</keyword>
<accession>A0A085G9J8</accession>
<feature type="transmembrane region" description="Helical" evidence="1">
    <location>
        <begin position="12"/>
        <end position="31"/>
    </location>
</feature>
<dbReference type="STRING" id="910964.GEAM_2361"/>
<evidence type="ECO:0000256" key="1">
    <source>
        <dbReference type="SAM" id="Phobius"/>
    </source>
</evidence>
<keyword evidence="1" id="KW-1133">Transmembrane helix</keyword>
<protein>
    <submittedName>
        <fullName evidence="2">Uncharacterized protein</fullName>
    </submittedName>
</protein>
<dbReference type="EMBL" id="JMPJ01000056">
    <property type="protein sequence ID" value="KFC80393.1"/>
    <property type="molecule type" value="Genomic_DNA"/>
</dbReference>
<proteinExistence type="predicted"/>
<sequence>MKTLRSKTMKRLFMVLVVFIAVCAAVIALNMHGTGPW</sequence>
<dbReference type="Proteomes" id="UP000028640">
    <property type="component" value="Unassembled WGS sequence"/>
</dbReference>
<keyword evidence="1" id="KW-0812">Transmembrane</keyword>
<dbReference type="AlphaFoldDB" id="A0A085G9J8"/>
<evidence type="ECO:0000313" key="3">
    <source>
        <dbReference type="Proteomes" id="UP000028640"/>
    </source>
</evidence>
<comment type="caution">
    <text evidence="2">The sequence shown here is derived from an EMBL/GenBank/DDBJ whole genome shotgun (WGS) entry which is preliminary data.</text>
</comment>
<organism evidence="2 3">
    <name type="scientific">Ewingella americana (strain ATCC 33852 / DSM 4580 / CCUG 14506 / JCM 5911 / LMG 7869 / NCTC 12157 / CDC 1468-78)</name>
    <dbReference type="NCBI Taxonomy" id="910964"/>
    <lineage>
        <taxon>Bacteria</taxon>
        <taxon>Pseudomonadati</taxon>
        <taxon>Pseudomonadota</taxon>
        <taxon>Gammaproteobacteria</taxon>
        <taxon>Enterobacterales</taxon>
        <taxon>Yersiniaceae</taxon>
        <taxon>Ewingella</taxon>
    </lineage>
</organism>
<name>A0A085G9J8_EWIA3</name>
<gene>
    <name evidence="2" type="ORF">GEAM_2361</name>
</gene>